<comment type="similarity">
    <text evidence="2">Belongs to the KHG/KDPG aldolase family.</text>
</comment>
<dbReference type="Pfam" id="PF01081">
    <property type="entry name" value="Aldolase"/>
    <property type="match status" value="1"/>
</dbReference>
<proteinExistence type="inferred from homology"/>
<evidence type="ECO:0000256" key="2">
    <source>
        <dbReference type="ARBA" id="ARBA00006906"/>
    </source>
</evidence>
<dbReference type="InterPro" id="IPR000887">
    <property type="entry name" value="Aldlse_KDPG_KHG"/>
</dbReference>
<evidence type="ECO:0000256" key="1">
    <source>
        <dbReference type="ARBA" id="ARBA00004761"/>
    </source>
</evidence>
<evidence type="ECO:0000256" key="6">
    <source>
        <dbReference type="SAM" id="MobiDB-lite"/>
    </source>
</evidence>
<dbReference type="SUPFAM" id="SSF51569">
    <property type="entry name" value="Aldolase"/>
    <property type="match status" value="1"/>
</dbReference>
<keyword evidence="8" id="KW-0418">Kinase</keyword>
<keyword evidence="5" id="KW-0119">Carbohydrate metabolism</keyword>
<dbReference type="CDD" id="cd14014">
    <property type="entry name" value="STKc_PknB_like"/>
    <property type="match status" value="1"/>
</dbReference>
<dbReference type="NCBIfam" id="TIGR01182">
    <property type="entry name" value="eda"/>
    <property type="match status" value="1"/>
</dbReference>
<protein>
    <submittedName>
        <fullName evidence="8">Probable serine/threonine-protein kinase Sps1</fullName>
    </submittedName>
</protein>
<evidence type="ECO:0000259" key="7">
    <source>
        <dbReference type="PROSITE" id="PS50011"/>
    </source>
</evidence>
<dbReference type="PROSITE" id="PS00108">
    <property type="entry name" value="PROTEIN_KINASE_ST"/>
    <property type="match status" value="1"/>
</dbReference>
<dbReference type="Pfam" id="PF00069">
    <property type="entry name" value="Pkinase"/>
    <property type="match status" value="1"/>
</dbReference>
<dbReference type="GO" id="GO:0004672">
    <property type="term" value="F:protein kinase activity"/>
    <property type="evidence" value="ECO:0007669"/>
    <property type="project" value="InterPro"/>
</dbReference>
<organism evidence="8 9">
    <name type="scientific">Geodia barretti</name>
    <name type="common">Barrett's horny sponge</name>
    <dbReference type="NCBI Taxonomy" id="519541"/>
    <lineage>
        <taxon>Eukaryota</taxon>
        <taxon>Metazoa</taxon>
        <taxon>Porifera</taxon>
        <taxon>Demospongiae</taxon>
        <taxon>Heteroscleromorpha</taxon>
        <taxon>Tetractinellida</taxon>
        <taxon>Astrophorina</taxon>
        <taxon>Geodiidae</taxon>
        <taxon>Geodia</taxon>
    </lineage>
</organism>
<reference evidence="8" key="1">
    <citation type="submission" date="2023-03" db="EMBL/GenBank/DDBJ databases">
        <authorList>
            <person name="Steffen K."/>
            <person name="Cardenas P."/>
        </authorList>
    </citation>
    <scope>NUCLEOTIDE SEQUENCE</scope>
</reference>
<dbReference type="GO" id="GO:0005524">
    <property type="term" value="F:ATP binding"/>
    <property type="evidence" value="ECO:0007669"/>
    <property type="project" value="InterPro"/>
</dbReference>
<keyword evidence="9" id="KW-1185">Reference proteome</keyword>
<dbReference type="InterPro" id="IPR000719">
    <property type="entry name" value="Prot_kinase_dom"/>
</dbReference>
<feature type="compositionally biased region" description="Polar residues" evidence="6">
    <location>
        <begin position="622"/>
        <end position="635"/>
    </location>
</feature>
<dbReference type="AlphaFoldDB" id="A0AA35QWU9"/>
<name>A0AA35QWU9_GEOBA</name>
<dbReference type="InterPro" id="IPR008271">
    <property type="entry name" value="Ser/Thr_kinase_AS"/>
</dbReference>
<dbReference type="GO" id="GO:0016829">
    <property type="term" value="F:lyase activity"/>
    <property type="evidence" value="ECO:0007669"/>
    <property type="project" value="UniProtKB-KW"/>
</dbReference>
<accession>A0AA35QWU9</accession>
<sequence>MTKLEQMQRVESCGVVAIIRANSSAELIEVAAAIKAGGVDLIEVTMTTPNALSVISDVAARYGDEVLVGVGSVLDAETARAAMLAGAEFVVSPVTKPDVIEICNRYSKIVMPGAFTPTEILAAWEAGADYVKVFPSSGVGPSYIKDVKAPLPHIPMIPTGGVSLDNAGEFIKAGSAALGVGSALVNNQVIADRRFDLLTEKAENFASVFRAKEEFTNRTVAIKVLPKSIYPTGRMRYLLTELSAMGRNWGHSNIVSIHTVEPGDDEYVAYIVMEYVDGSSLRQLITTTPLRRNLAINIALDICRGLIAAHEQNIIHRDIKPQNILLTTDQIAKISDFGVARILEASTDYAGTITGTRRYMAPEQYEGNYDYRVDLYSTGLILYEMFMGKFPFRGKTQDEIQVRKQSEEIDFDYKLPEDMREILQRALHRDMQTRYQTASELYNDLNYIRKKWYADAVRHTMTNQSNPAIQGAMLSEHRKDLRLSAEAAEKIESEISEEQKVKVEKQAQLQLETQVNLHYDKAVQLIGGTQSQQALQEVQQAHRLYLSSVKATKKADWIFRHLSDLMIPPQPPSTATEMIGLIDQLSVSEVSELRAWFNNRSSSNGDSTDVPPPVGSGALPTDTGTGSDLTFQPLNPQETAPEFVLRKLHEVVQAPHERIAAQKMPVSKEILVYPTTIVTEF</sequence>
<dbReference type="PROSITE" id="PS50011">
    <property type="entry name" value="PROTEIN_KINASE_DOM"/>
    <property type="match status" value="1"/>
</dbReference>
<gene>
    <name evidence="8" type="ORF">GBAR_LOCUS1626</name>
</gene>
<comment type="caution">
    <text evidence="8">The sequence shown here is derived from an EMBL/GenBank/DDBJ whole genome shotgun (WGS) entry which is preliminary data.</text>
</comment>
<dbReference type="Gene3D" id="3.20.20.70">
    <property type="entry name" value="Aldolase class I"/>
    <property type="match status" value="1"/>
</dbReference>
<comment type="pathway">
    <text evidence="1">Carbohydrate acid metabolism.</text>
</comment>
<dbReference type="PANTHER" id="PTHR30246:SF1">
    <property type="entry name" value="2-DEHYDRO-3-DEOXY-6-PHOSPHOGALACTONATE ALDOLASE-RELATED"/>
    <property type="match status" value="1"/>
</dbReference>
<evidence type="ECO:0000313" key="9">
    <source>
        <dbReference type="Proteomes" id="UP001174909"/>
    </source>
</evidence>
<dbReference type="InterPro" id="IPR013785">
    <property type="entry name" value="Aldolase_TIM"/>
</dbReference>
<feature type="region of interest" description="Disordered" evidence="6">
    <location>
        <begin position="599"/>
        <end position="635"/>
    </location>
</feature>
<dbReference type="PANTHER" id="PTHR30246">
    <property type="entry name" value="2-KETO-3-DEOXY-6-PHOSPHOGLUCONATE ALDOLASE"/>
    <property type="match status" value="1"/>
</dbReference>
<keyword evidence="4" id="KW-0456">Lyase</keyword>
<dbReference type="EMBL" id="CASHTH010000237">
    <property type="protein sequence ID" value="CAI7995111.1"/>
    <property type="molecule type" value="Genomic_DNA"/>
</dbReference>
<evidence type="ECO:0000256" key="5">
    <source>
        <dbReference type="ARBA" id="ARBA00023277"/>
    </source>
</evidence>
<evidence type="ECO:0000256" key="3">
    <source>
        <dbReference type="ARBA" id="ARBA00011233"/>
    </source>
</evidence>
<evidence type="ECO:0000313" key="8">
    <source>
        <dbReference type="EMBL" id="CAI7995111.1"/>
    </source>
</evidence>
<dbReference type="Proteomes" id="UP001174909">
    <property type="component" value="Unassembled WGS sequence"/>
</dbReference>
<evidence type="ECO:0000256" key="4">
    <source>
        <dbReference type="ARBA" id="ARBA00023239"/>
    </source>
</evidence>
<dbReference type="SMART" id="SM00220">
    <property type="entry name" value="S_TKc"/>
    <property type="match status" value="1"/>
</dbReference>
<dbReference type="CDD" id="cd00452">
    <property type="entry name" value="KDPG_aldolase"/>
    <property type="match status" value="1"/>
</dbReference>
<dbReference type="InterPro" id="IPR011009">
    <property type="entry name" value="Kinase-like_dom_sf"/>
</dbReference>
<dbReference type="Gene3D" id="1.10.510.10">
    <property type="entry name" value="Transferase(Phosphotransferase) domain 1"/>
    <property type="match status" value="1"/>
</dbReference>
<keyword evidence="8" id="KW-0808">Transferase</keyword>
<feature type="domain" description="Protein kinase" evidence="7">
    <location>
        <begin position="194"/>
        <end position="448"/>
    </location>
</feature>
<comment type="subunit">
    <text evidence="3">Homotrimer.</text>
</comment>
<dbReference type="SUPFAM" id="SSF56112">
    <property type="entry name" value="Protein kinase-like (PK-like)"/>
    <property type="match status" value="1"/>
</dbReference>